<sequence>GKNRRGREVFSPATPDTTTEPVCNHPDQMAELARYIADEMNRNLLHPAVQKLKNRLNYDAAQETRQWMSCRGTHHWVHIIPTDDSGLEHCGSDGDMGGKSGAEQGVGSQAKNTKRIQ</sequence>
<evidence type="ECO:0000313" key="2">
    <source>
        <dbReference type="EMBL" id="KPZ09914.1"/>
    </source>
</evidence>
<feature type="region of interest" description="Disordered" evidence="1">
    <location>
        <begin position="88"/>
        <end position="117"/>
    </location>
</feature>
<dbReference type="PATRIC" id="fig|251703.9.peg.4609"/>
<accession>A0A0Q0G9X1</accession>
<comment type="caution">
    <text evidence="2">The sequence shown here is derived from an EMBL/GenBank/DDBJ whole genome shotgun (WGS) entry which is preliminary data.</text>
</comment>
<protein>
    <submittedName>
        <fullName evidence="2">Uncharacterized protein</fullName>
    </submittedName>
</protein>
<name>A0A0Q0G9X1_9PSED</name>
<organism evidence="2 3">
    <name type="scientific">Pseudomonas syringae pv. viburni</name>
    <dbReference type="NCBI Taxonomy" id="251703"/>
    <lineage>
        <taxon>Bacteria</taxon>
        <taxon>Pseudomonadati</taxon>
        <taxon>Pseudomonadota</taxon>
        <taxon>Gammaproteobacteria</taxon>
        <taxon>Pseudomonadales</taxon>
        <taxon>Pseudomonadaceae</taxon>
        <taxon>Pseudomonas</taxon>
    </lineage>
</organism>
<dbReference type="Proteomes" id="UP000050317">
    <property type="component" value="Unassembled WGS sequence"/>
</dbReference>
<evidence type="ECO:0000256" key="1">
    <source>
        <dbReference type="SAM" id="MobiDB-lite"/>
    </source>
</evidence>
<gene>
    <name evidence="2" type="ORF">ALO40_03271</name>
</gene>
<feature type="non-terminal residue" evidence="2">
    <location>
        <position position="1"/>
    </location>
</feature>
<evidence type="ECO:0000313" key="3">
    <source>
        <dbReference type="Proteomes" id="UP000050317"/>
    </source>
</evidence>
<proteinExistence type="predicted"/>
<dbReference type="AlphaFoldDB" id="A0A0Q0G9X1"/>
<dbReference type="EMBL" id="LJRR01000412">
    <property type="protein sequence ID" value="KPZ09914.1"/>
    <property type="molecule type" value="Genomic_DNA"/>
</dbReference>
<feature type="region of interest" description="Disordered" evidence="1">
    <location>
        <begin position="1"/>
        <end position="25"/>
    </location>
</feature>
<reference evidence="2 3" key="1">
    <citation type="submission" date="2015-09" db="EMBL/GenBank/DDBJ databases">
        <title>Genome announcement of multiple Pseudomonas syringae strains.</title>
        <authorList>
            <person name="Thakur S."/>
            <person name="Wang P.W."/>
            <person name="Gong Y."/>
            <person name="Weir B.S."/>
            <person name="Guttman D.S."/>
        </authorList>
    </citation>
    <scope>NUCLEOTIDE SEQUENCE [LARGE SCALE GENOMIC DNA]</scope>
    <source>
        <strain evidence="2 3">ICMP3963</strain>
    </source>
</reference>